<accession>A0A9P4NVI5</accession>
<evidence type="ECO:0000313" key="5">
    <source>
        <dbReference type="Proteomes" id="UP000800235"/>
    </source>
</evidence>
<protein>
    <submittedName>
        <fullName evidence="4">Uncharacterized protein</fullName>
    </submittedName>
</protein>
<keyword evidence="2" id="KW-0472">Membrane</keyword>
<comment type="caution">
    <text evidence="4">The sequence shown here is derived from an EMBL/GenBank/DDBJ whole genome shotgun (WGS) entry which is preliminary data.</text>
</comment>
<gene>
    <name evidence="4" type="ORF">EJ08DRAFT_694740</name>
</gene>
<dbReference type="AlphaFoldDB" id="A0A9P4NVI5"/>
<keyword evidence="3" id="KW-0732">Signal</keyword>
<keyword evidence="5" id="KW-1185">Reference proteome</keyword>
<feature type="signal peptide" evidence="3">
    <location>
        <begin position="1"/>
        <end position="17"/>
    </location>
</feature>
<evidence type="ECO:0000256" key="2">
    <source>
        <dbReference type="SAM" id="Phobius"/>
    </source>
</evidence>
<reference evidence="4" key="1">
    <citation type="journal article" date="2020" name="Stud. Mycol.">
        <title>101 Dothideomycetes genomes: a test case for predicting lifestyles and emergence of pathogens.</title>
        <authorList>
            <person name="Haridas S."/>
            <person name="Albert R."/>
            <person name="Binder M."/>
            <person name="Bloem J."/>
            <person name="Labutti K."/>
            <person name="Salamov A."/>
            <person name="Andreopoulos B."/>
            <person name="Baker S."/>
            <person name="Barry K."/>
            <person name="Bills G."/>
            <person name="Bluhm B."/>
            <person name="Cannon C."/>
            <person name="Castanera R."/>
            <person name="Culley D."/>
            <person name="Daum C."/>
            <person name="Ezra D."/>
            <person name="Gonzalez J."/>
            <person name="Henrissat B."/>
            <person name="Kuo A."/>
            <person name="Liang C."/>
            <person name="Lipzen A."/>
            <person name="Lutzoni F."/>
            <person name="Magnuson J."/>
            <person name="Mondo S."/>
            <person name="Nolan M."/>
            <person name="Ohm R."/>
            <person name="Pangilinan J."/>
            <person name="Park H.-J."/>
            <person name="Ramirez L."/>
            <person name="Alfaro M."/>
            <person name="Sun H."/>
            <person name="Tritt A."/>
            <person name="Yoshinaga Y."/>
            <person name="Zwiers L.-H."/>
            <person name="Turgeon B."/>
            <person name="Goodwin S."/>
            <person name="Spatafora J."/>
            <person name="Crous P."/>
            <person name="Grigoriev I."/>
        </authorList>
    </citation>
    <scope>NUCLEOTIDE SEQUENCE</scope>
    <source>
        <strain evidence="4">CBS 130266</strain>
    </source>
</reference>
<proteinExistence type="predicted"/>
<dbReference type="SUPFAM" id="SSF50685">
    <property type="entry name" value="Barwin-like endoglucanases"/>
    <property type="match status" value="1"/>
</dbReference>
<organism evidence="4 5">
    <name type="scientific">Tothia fuscella</name>
    <dbReference type="NCBI Taxonomy" id="1048955"/>
    <lineage>
        <taxon>Eukaryota</taxon>
        <taxon>Fungi</taxon>
        <taxon>Dikarya</taxon>
        <taxon>Ascomycota</taxon>
        <taxon>Pezizomycotina</taxon>
        <taxon>Dothideomycetes</taxon>
        <taxon>Pleosporomycetidae</taxon>
        <taxon>Venturiales</taxon>
        <taxon>Cylindrosympodiaceae</taxon>
        <taxon>Tothia</taxon>
    </lineage>
</organism>
<dbReference type="EMBL" id="MU007022">
    <property type="protein sequence ID" value="KAF2433074.1"/>
    <property type="molecule type" value="Genomic_DNA"/>
</dbReference>
<evidence type="ECO:0000313" key="4">
    <source>
        <dbReference type="EMBL" id="KAF2433074.1"/>
    </source>
</evidence>
<keyword evidence="2" id="KW-0812">Transmembrane</keyword>
<keyword evidence="2" id="KW-1133">Transmembrane helix</keyword>
<name>A0A9P4NVI5_9PEZI</name>
<sequence>MAKKFLFLGGLAALASATGLTLHDYPSTANLPKHGDDSPGFCEMPYSSLDLSHTTAKCFIGKASCGECLNVCGTAGCQYMLVVDRCDRAQDHLDISIAAGPQIVGSDTGIYSGINSTVVEQSLCSGFWTGKMHPYASPAALSAPLIISFQAMKNGGQGAKLSLASSASFVHPPASSSHAYVAPPASSAVASSPVSSTMQKPPPISSVDVPRTSAPLKTLEAAVSFAFSISQAATSIPSKSAATLIQSSFQSVSSTYAVTETSISPTTTSLYSSHALTSSSDDTASTTTAVMQSHTETTQTLFQTITKTTHCSDPSSMYSYYNRYRPSLTSATIGGSPAPNPIAPLQGPGNGIPEMPGSGSSASGGSGARAPWSGQVASNSWAGTHEPGGPGAQVSGVYFAQQHQVETQTIILQFTSATQTVIIKANNTATATPSVSGILLQARNSTITSRPAQITTSGSSGGHVVDAVICLAGVAVWFLVIM</sequence>
<feature type="transmembrane region" description="Helical" evidence="2">
    <location>
        <begin position="461"/>
        <end position="481"/>
    </location>
</feature>
<dbReference type="InterPro" id="IPR036908">
    <property type="entry name" value="RlpA-like_sf"/>
</dbReference>
<feature type="chain" id="PRO_5040283968" evidence="3">
    <location>
        <begin position="18"/>
        <end position="482"/>
    </location>
</feature>
<evidence type="ECO:0000256" key="3">
    <source>
        <dbReference type="SAM" id="SignalP"/>
    </source>
</evidence>
<dbReference type="Proteomes" id="UP000800235">
    <property type="component" value="Unassembled WGS sequence"/>
</dbReference>
<evidence type="ECO:0000256" key="1">
    <source>
        <dbReference type="SAM" id="MobiDB-lite"/>
    </source>
</evidence>
<feature type="region of interest" description="Disordered" evidence="1">
    <location>
        <begin position="332"/>
        <end position="388"/>
    </location>
</feature>
<dbReference type="OrthoDB" id="3941579at2759"/>